<dbReference type="InterPro" id="IPR035965">
    <property type="entry name" value="PAS-like_dom_sf"/>
</dbReference>
<keyword evidence="4" id="KW-0808">Transferase</keyword>
<reference evidence="10 11" key="1">
    <citation type="journal article" date="2017" name="Int. J. Syst. Evol. Microbiol.">
        <title>Roseitalea porphyridii gen. nov., sp. nov., isolated from a red alga, and reclassification of Hoeflea suaedae Chung et al. 2013 as Pseudohoeflea suaedae gen. nov., comb. nov.</title>
        <authorList>
            <person name="Hyeon J.W."/>
            <person name="Jeong S.E."/>
            <person name="Baek K."/>
            <person name="Jeon C.O."/>
        </authorList>
    </citation>
    <scope>NUCLEOTIDE SEQUENCE [LARGE SCALE GENOMIC DNA]</scope>
    <source>
        <strain evidence="10 11">MA7-20</strain>
    </source>
</reference>
<dbReference type="SUPFAM" id="SSF55781">
    <property type="entry name" value="GAF domain-like"/>
    <property type="match status" value="1"/>
</dbReference>
<dbReference type="InterPro" id="IPR011102">
    <property type="entry name" value="Sig_transdc_His_kinase_HWE"/>
</dbReference>
<keyword evidence="6" id="KW-0418">Kinase</keyword>
<dbReference type="PANTHER" id="PTHR41523">
    <property type="entry name" value="TWO-COMPONENT SYSTEM SENSOR PROTEIN"/>
    <property type="match status" value="1"/>
</dbReference>
<sequence>MAVIESSFRALPDIDRRLLDAADRTDIGLWVLEKRGPTLNLSEAALNLHGLPSAAPRIALKSFCTAIHSDDREAVEAALGNGLRSGTPFSLRYRTGGGDAPSEWVELTSAGHPDEGAGAACHGSCRRITDRVRTEGDLRRRIAQHKGVEELGTFALRQDDLQEVMDRAVAIAADIFDVPLTKILQFEGAADALTLKAGVGWAEGLVGKARVGVEMESQAGYTLASDHPIIVDDLRTETRFDGPPLLHEHGVRSGMSVIIAGVGTRPFGVFGIHANDVRVFDELDVETLTALANIVANSARQAEAREQNKLLMSEMAHRAGNLLQLVSAIANQTFGAMADPKSAQEAFRERLAALSRANDLITRSGWSPTRLHDIVGQTLQTFSSRVDVSGRDILLPPELCFDMGLVLHELATNSAKYGTLAGDTGTVELRWSLGQPKDGKRAFMLEWRDGHPSDSSQGTGRGFGSRLKRALIEQKWGGAITVETGRGYTFRCEIPVPS</sequence>
<dbReference type="InterPro" id="IPR029016">
    <property type="entry name" value="GAF-like_dom_sf"/>
</dbReference>
<dbReference type="OrthoDB" id="341208at2"/>
<dbReference type="InterPro" id="IPR036890">
    <property type="entry name" value="HATPase_C_sf"/>
</dbReference>
<protein>
    <recommendedName>
        <fullName evidence="2">histidine kinase</fullName>
        <ecNumber evidence="2">2.7.13.3</ecNumber>
    </recommendedName>
</protein>
<evidence type="ECO:0000256" key="4">
    <source>
        <dbReference type="ARBA" id="ARBA00022679"/>
    </source>
</evidence>
<dbReference type="EMBL" id="CP036532">
    <property type="protein sequence ID" value="QBK29812.1"/>
    <property type="molecule type" value="Genomic_DNA"/>
</dbReference>
<dbReference type="AlphaFoldDB" id="A0A4P6UXQ1"/>
<dbReference type="EC" id="2.7.13.3" evidence="2"/>
<dbReference type="SUPFAM" id="SSF55785">
    <property type="entry name" value="PYP-like sensor domain (PAS domain)"/>
    <property type="match status" value="1"/>
</dbReference>
<evidence type="ECO:0000256" key="1">
    <source>
        <dbReference type="ARBA" id="ARBA00000085"/>
    </source>
</evidence>
<proteinExistence type="predicted"/>
<dbReference type="Proteomes" id="UP000293719">
    <property type="component" value="Chromosome"/>
</dbReference>
<dbReference type="RefSeq" id="WP_131615526.1">
    <property type="nucleotide sequence ID" value="NZ_CP036532.1"/>
</dbReference>
<dbReference type="Pfam" id="PF07536">
    <property type="entry name" value="HWE_HK"/>
    <property type="match status" value="1"/>
</dbReference>
<dbReference type="SMART" id="SM00065">
    <property type="entry name" value="GAF"/>
    <property type="match status" value="1"/>
</dbReference>
<keyword evidence="5" id="KW-0547">Nucleotide-binding</keyword>
<dbReference type="GeneID" id="90766424"/>
<evidence type="ECO:0000256" key="5">
    <source>
        <dbReference type="ARBA" id="ARBA00022741"/>
    </source>
</evidence>
<dbReference type="Gene3D" id="3.30.450.40">
    <property type="match status" value="1"/>
</dbReference>
<keyword evidence="7" id="KW-0067">ATP-binding</keyword>
<accession>A0A4P6UXQ1</accession>
<name>A0A4P6UXQ1_9HYPH</name>
<evidence type="ECO:0000256" key="2">
    <source>
        <dbReference type="ARBA" id="ARBA00012438"/>
    </source>
</evidence>
<evidence type="ECO:0000256" key="6">
    <source>
        <dbReference type="ARBA" id="ARBA00022777"/>
    </source>
</evidence>
<evidence type="ECO:0000259" key="8">
    <source>
        <dbReference type="SMART" id="SM00065"/>
    </source>
</evidence>
<evidence type="ECO:0000256" key="7">
    <source>
        <dbReference type="ARBA" id="ARBA00022840"/>
    </source>
</evidence>
<dbReference type="Gene3D" id="3.30.450.20">
    <property type="entry name" value="PAS domain"/>
    <property type="match status" value="1"/>
</dbReference>
<keyword evidence="3" id="KW-0597">Phosphoprotein</keyword>
<feature type="domain" description="GAF" evidence="8">
    <location>
        <begin position="160"/>
        <end position="309"/>
    </location>
</feature>
<keyword evidence="11" id="KW-1185">Reference proteome</keyword>
<dbReference type="PANTHER" id="PTHR41523:SF7">
    <property type="entry name" value="HISTIDINE KINASE"/>
    <property type="match status" value="1"/>
</dbReference>
<organism evidence="10 11">
    <name type="scientific">Roseitalea porphyridii</name>
    <dbReference type="NCBI Taxonomy" id="1852022"/>
    <lineage>
        <taxon>Bacteria</taxon>
        <taxon>Pseudomonadati</taxon>
        <taxon>Pseudomonadota</taxon>
        <taxon>Alphaproteobacteria</taxon>
        <taxon>Hyphomicrobiales</taxon>
        <taxon>Ahrensiaceae</taxon>
        <taxon>Roseitalea</taxon>
    </lineage>
</organism>
<dbReference type="Pfam" id="PF01590">
    <property type="entry name" value="GAF"/>
    <property type="match status" value="1"/>
</dbReference>
<evidence type="ECO:0000259" key="9">
    <source>
        <dbReference type="SMART" id="SM00911"/>
    </source>
</evidence>
<dbReference type="SUPFAM" id="SSF55874">
    <property type="entry name" value="ATPase domain of HSP90 chaperone/DNA topoisomerase II/histidine kinase"/>
    <property type="match status" value="1"/>
</dbReference>
<feature type="domain" description="Signal transduction histidine kinase HWE region" evidence="9">
    <location>
        <begin position="314"/>
        <end position="392"/>
    </location>
</feature>
<gene>
    <name evidence="10" type="ORF">E0E05_03875</name>
</gene>
<dbReference type="GO" id="GO:0004673">
    <property type="term" value="F:protein histidine kinase activity"/>
    <property type="evidence" value="ECO:0007669"/>
    <property type="project" value="UniProtKB-EC"/>
</dbReference>
<dbReference type="KEGG" id="rpod:E0E05_03875"/>
<evidence type="ECO:0000313" key="11">
    <source>
        <dbReference type="Proteomes" id="UP000293719"/>
    </source>
</evidence>
<dbReference type="SMART" id="SM00911">
    <property type="entry name" value="HWE_HK"/>
    <property type="match status" value="1"/>
</dbReference>
<evidence type="ECO:0000256" key="3">
    <source>
        <dbReference type="ARBA" id="ARBA00022553"/>
    </source>
</evidence>
<comment type="catalytic activity">
    <reaction evidence="1">
        <text>ATP + protein L-histidine = ADP + protein N-phospho-L-histidine.</text>
        <dbReference type="EC" id="2.7.13.3"/>
    </reaction>
</comment>
<evidence type="ECO:0000313" key="10">
    <source>
        <dbReference type="EMBL" id="QBK29812.1"/>
    </source>
</evidence>
<dbReference type="Gene3D" id="3.30.565.10">
    <property type="entry name" value="Histidine kinase-like ATPase, C-terminal domain"/>
    <property type="match status" value="1"/>
</dbReference>
<dbReference type="InterPro" id="IPR003018">
    <property type="entry name" value="GAF"/>
</dbReference>
<dbReference type="GO" id="GO:0005524">
    <property type="term" value="F:ATP binding"/>
    <property type="evidence" value="ECO:0007669"/>
    <property type="project" value="UniProtKB-KW"/>
</dbReference>